<dbReference type="SMART" id="SM00479">
    <property type="entry name" value="EXOIII"/>
    <property type="match status" value="1"/>
</dbReference>
<dbReference type="InterPro" id="IPR036420">
    <property type="entry name" value="BRCT_dom_sf"/>
</dbReference>
<dbReference type="Proteomes" id="UP000239187">
    <property type="component" value="Chromosome"/>
</dbReference>
<name>A0A2L0UGN2_9MICC</name>
<dbReference type="SUPFAM" id="SSF52113">
    <property type="entry name" value="BRCT domain"/>
    <property type="match status" value="1"/>
</dbReference>
<evidence type="ECO:0000313" key="2">
    <source>
        <dbReference type="EMBL" id="AUZ88386.1"/>
    </source>
</evidence>
<gene>
    <name evidence="2" type="ORF">CVO76_12625</name>
</gene>
<dbReference type="PROSITE" id="PS50172">
    <property type="entry name" value="BRCT"/>
    <property type="match status" value="1"/>
</dbReference>
<dbReference type="InterPro" id="IPR012337">
    <property type="entry name" value="RNaseH-like_sf"/>
</dbReference>
<dbReference type="EMBL" id="CP024915">
    <property type="protein sequence ID" value="AUZ88386.1"/>
    <property type="molecule type" value="Genomic_DNA"/>
</dbReference>
<feature type="domain" description="BRCT" evidence="1">
    <location>
        <begin position="264"/>
        <end position="349"/>
    </location>
</feature>
<sequence length="393" mass="42181">MRPVRAPIAGRIATAFPHRHGNRDGELEARRRSVGGQTPVRLERVAERAATASGGTVQGLDFTAIDFETANSKRGSVCAVGLAKVSNGVVVDRAAWLIKPPRSVGEFAPRNIQVHGIRPADVRTAPGWPESLQRILDFAGDDRFVAHNASFDRSVLRGACVESGLTVPDTTFHCSVDLARRLLDLEQHKLPHVAKALGLRAFQHHDAGSDAEICAAAVVQIARRHALHSLDLLWPPAQQASVRSYRSAASTAPAGLPRANGQADPSNPLFGQEVAFTGDLATLTRQDAMNLIADCGATPAANVTKRTTMLVVGQQDAGRRRAFLTPGTAKERKALQYIGAGQAIRAVSECELREWVGLDRPDASRDETPADVRGVLESAVTGLLAWVGRRRVN</sequence>
<dbReference type="GO" id="GO:0003676">
    <property type="term" value="F:nucleic acid binding"/>
    <property type="evidence" value="ECO:0007669"/>
    <property type="project" value="InterPro"/>
</dbReference>
<dbReference type="SUPFAM" id="SSF53098">
    <property type="entry name" value="Ribonuclease H-like"/>
    <property type="match status" value="1"/>
</dbReference>
<protein>
    <recommendedName>
        <fullName evidence="1">BRCT domain-containing protein</fullName>
    </recommendedName>
</protein>
<evidence type="ECO:0000259" key="1">
    <source>
        <dbReference type="PROSITE" id="PS50172"/>
    </source>
</evidence>
<proteinExistence type="predicted"/>
<dbReference type="Pfam" id="PF00929">
    <property type="entry name" value="RNase_T"/>
    <property type="match status" value="1"/>
</dbReference>
<dbReference type="CDD" id="cd06130">
    <property type="entry name" value="DNA_pol_III_epsilon_like"/>
    <property type="match status" value="1"/>
</dbReference>
<dbReference type="InterPro" id="IPR001357">
    <property type="entry name" value="BRCT_dom"/>
</dbReference>
<dbReference type="GO" id="GO:0005829">
    <property type="term" value="C:cytosol"/>
    <property type="evidence" value="ECO:0007669"/>
    <property type="project" value="TreeGrafter"/>
</dbReference>
<organism evidence="2 3">
    <name type="scientific">Arthrobacter agilis</name>
    <dbReference type="NCBI Taxonomy" id="37921"/>
    <lineage>
        <taxon>Bacteria</taxon>
        <taxon>Bacillati</taxon>
        <taxon>Actinomycetota</taxon>
        <taxon>Actinomycetes</taxon>
        <taxon>Micrococcales</taxon>
        <taxon>Micrococcaceae</taxon>
        <taxon>Arthrobacter</taxon>
    </lineage>
</organism>
<dbReference type="InterPro" id="IPR036397">
    <property type="entry name" value="RNaseH_sf"/>
</dbReference>
<dbReference type="Gene3D" id="3.40.50.10190">
    <property type="entry name" value="BRCT domain"/>
    <property type="match status" value="1"/>
</dbReference>
<accession>A0A2L0UGN2</accession>
<dbReference type="InterPro" id="IPR013520">
    <property type="entry name" value="Ribonucl_H"/>
</dbReference>
<evidence type="ECO:0000313" key="3">
    <source>
        <dbReference type="Proteomes" id="UP000239187"/>
    </source>
</evidence>
<dbReference type="PANTHER" id="PTHR30231:SF42">
    <property type="entry name" value="EXONUCLEASE"/>
    <property type="match status" value="1"/>
</dbReference>
<reference evidence="2 3" key="1">
    <citation type="submission" date="2017-11" db="EMBL/GenBank/DDBJ databases">
        <title>Draft genome of Arthrobacter agilis strain UMCV2, a plant growth-promoting rhizobacterium and biocontrol capacity of phytopathogenic fungi.</title>
        <authorList>
            <person name="Martinez-Camara R."/>
            <person name="Santoyo G."/>
            <person name="Moreno-Hagelsieb G."/>
            <person name="Valencia-Cantero E."/>
        </authorList>
    </citation>
    <scope>NUCLEOTIDE SEQUENCE [LARGE SCALE GENOMIC DNA]</scope>
    <source>
        <strain evidence="2 3">UMCV2</strain>
    </source>
</reference>
<dbReference type="CDD" id="cd17748">
    <property type="entry name" value="BRCT_DNA_ligase_like"/>
    <property type="match status" value="1"/>
</dbReference>
<dbReference type="Gene3D" id="3.30.420.10">
    <property type="entry name" value="Ribonuclease H-like superfamily/Ribonuclease H"/>
    <property type="match status" value="1"/>
</dbReference>
<dbReference type="PANTHER" id="PTHR30231">
    <property type="entry name" value="DNA POLYMERASE III SUBUNIT EPSILON"/>
    <property type="match status" value="1"/>
</dbReference>
<dbReference type="AlphaFoldDB" id="A0A2L0UGN2"/>
<dbReference type="GO" id="GO:0008408">
    <property type="term" value="F:3'-5' exonuclease activity"/>
    <property type="evidence" value="ECO:0007669"/>
    <property type="project" value="TreeGrafter"/>
</dbReference>